<gene>
    <name evidence="1" type="ORF">V6242_00945</name>
</gene>
<name>A0ABU9FZP0_9GAMM</name>
<reference evidence="1 2" key="1">
    <citation type="submission" date="2024-02" db="EMBL/GenBank/DDBJ databases">
        <title>Bacteria isolated from the canopy kelp, Nereocystis luetkeana.</title>
        <authorList>
            <person name="Pfister C.A."/>
            <person name="Younker I.T."/>
            <person name="Light S.H."/>
        </authorList>
    </citation>
    <scope>NUCLEOTIDE SEQUENCE [LARGE SCALE GENOMIC DNA]</scope>
    <source>
        <strain evidence="1 2">TI.4.07</strain>
    </source>
</reference>
<accession>A0ABU9FZP0</accession>
<evidence type="ECO:0000313" key="1">
    <source>
        <dbReference type="EMBL" id="MEL0611693.1"/>
    </source>
</evidence>
<comment type="caution">
    <text evidence="1">The sequence shown here is derived from an EMBL/GenBank/DDBJ whole genome shotgun (WGS) entry which is preliminary data.</text>
</comment>
<dbReference type="Proteomes" id="UP001379949">
    <property type="component" value="Unassembled WGS sequence"/>
</dbReference>
<protein>
    <submittedName>
        <fullName evidence="1">Uncharacterized protein</fullName>
    </submittedName>
</protein>
<sequence length="58" mass="6768">MNSYYKEETNNNTDPENDFVSHTEKAFLICMASNIENCMVNSFSLFDYNNARLYEIAT</sequence>
<dbReference type="RefSeq" id="WP_341562576.1">
    <property type="nucleotide sequence ID" value="NZ_JBAKAQ010000001.1"/>
</dbReference>
<keyword evidence="2" id="KW-1185">Reference proteome</keyword>
<organism evidence="1 2">
    <name type="scientific">Marinomonas arenicola</name>
    <dbReference type="NCBI Taxonomy" id="569601"/>
    <lineage>
        <taxon>Bacteria</taxon>
        <taxon>Pseudomonadati</taxon>
        <taxon>Pseudomonadota</taxon>
        <taxon>Gammaproteobacteria</taxon>
        <taxon>Oceanospirillales</taxon>
        <taxon>Oceanospirillaceae</taxon>
        <taxon>Marinomonas</taxon>
    </lineage>
</organism>
<dbReference type="EMBL" id="JBAKAR010000001">
    <property type="protein sequence ID" value="MEL0611693.1"/>
    <property type="molecule type" value="Genomic_DNA"/>
</dbReference>
<proteinExistence type="predicted"/>
<evidence type="ECO:0000313" key="2">
    <source>
        <dbReference type="Proteomes" id="UP001379949"/>
    </source>
</evidence>